<dbReference type="Proteomes" id="UP001159042">
    <property type="component" value="Unassembled WGS sequence"/>
</dbReference>
<keyword evidence="4" id="KW-1185">Reference proteome</keyword>
<dbReference type="AlphaFoldDB" id="A0AAV8WHT0"/>
<protein>
    <recommendedName>
        <fullName evidence="2">C2H2-type domain-containing protein</fullName>
    </recommendedName>
</protein>
<name>A0AAV8WHT0_9CUCU</name>
<evidence type="ECO:0000259" key="2">
    <source>
        <dbReference type="PROSITE" id="PS50157"/>
    </source>
</evidence>
<accession>A0AAV8WHT0</accession>
<sequence length="466" mass="54360">MEDSTLAAETLTEPVAAASSEEKADVKDFITLEECFKRIVRGDPVEFEVENLNNILRRELQVNFYYLKPRLKSIIPFMLVHFIKCWPGWHKSNNYLSKQITFDNWFAKFKEYLVFKMNYLIKNDYEKVQNLLKSNQPIDDILFKIDNSTQMDIPAEKCIAPYSICIQGLPKMLNSLVFCEGLKDSIMVKEYKISMENDIKTKQLLNWPHVEVEFSCKELRFKRRNVHDFKRFLMVSSEKIAFKKTEPFIEEVDIIDESIDRTVYTINTLREYCDTYVQILKKHQETMELTDEYIADTEALFGEFIRDIEELDMNSMATNTFVVFNIGQCGYARNKTVRTSTHAVCFAESITPKLNLALFSFTGLMDENSDTPFQGLQDVSDSTDKELIKSLTPTLKYRCTFCEKRFYKKTDITEHFKAKHCVEQPVLCFKCKLQMDVPTICEMRWSHSCQGKDKNGSPAEVSGSKR</sequence>
<proteinExistence type="predicted"/>
<reference evidence="3 4" key="1">
    <citation type="journal article" date="2023" name="Insect Mol. Biol.">
        <title>Genome sequencing provides insights into the evolution of gene families encoding plant cell wall-degrading enzymes in longhorned beetles.</title>
        <authorList>
            <person name="Shin N.R."/>
            <person name="Okamura Y."/>
            <person name="Kirsch R."/>
            <person name="Pauchet Y."/>
        </authorList>
    </citation>
    <scope>NUCLEOTIDE SEQUENCE [LARGE SCALE GENOMIC DNA]</scope>
    <source>
        <strain evidence="3">EAD_L_NR</strain>
    </source>
</reference>
<keyword evidence="1" id="KW-0862">Zinc</keyword>
<comment type="caution">
    <text evidence="3">The sequence shown here is derived from an EMBL/GenBank/DDBJ whole genome shotgun (WGS) entry which is preliminary data.</text>
</comment>
<gene>
    <name evidence="3" type="ORF">NQ315_009899</name>
</gene>
<keyword evidence="1" id="KW-0479">Metal-binding</keyword>
<dbReference type="GO" id="GO:0008270">
    <property type="term" value="F:zinc ion binding"/>
    <property type="evidence" value="ECO:0007669"/>
    <property type="project" value="UniProtKB-KW"/>
</dbReference>
<evidence type="ECO:0000313" key="4">
    <source>
        <dbReference type="Proteomes" id="UP001159042"/>
    </source>
</evidence>
<dbReference type="PROSITE" id="PS00028">
    <property type="entry name" value="ZINC_FINGER_C2H2_1"/>
    <property type="match status" value="1"/>
</dbReference>
<dbReference type="EMBL" id="JANEYG010000001">
    <property type="protein sequence ID" value="KAJ8926044.1"/>
    <property type="molecule type" value="Genomic_DNA"/>
</dbReference>
<evidence type="ECO:0000256" key="1">
    <source>
        <dbReference type="PROSITE-ProRule" id="PRU00042"/>
    </source>
</evidence>
<evidence type="ECO:0000313" key="3">
    <source>
        <dbReference type="EMBL" id="KAJ8926044.1"/>
    </source>
</evidence>
<dbReference type="PROSITE" id="PS50157">
    <property type="entry name" value="ZINC_FINGER_C2H2_2"/>
    <property type="match status" value="1"/>
</dbReference>
<dbReference type="InterPro" id="IPR013087">
    <property type="entry name" value="Znf_C2H2_type"/>
</dbReference>
<feature type="domain" description="C2H2-type" evidence="2">
    <location>
        <begin position="397"/>
        <end position="425"/>
    </location>
</feature>
<organism evidence="3 4">
    <name type="scientific">Exocentrus adspersus</name>
    <dbReference type="NCBI Taxonomy" id="1586481"/>
    <lineage>
        <taxon>Eukaryota</taxon>
        <taxon>Metazoa</taxon>
        <taxon>Ecdysozoa</taxon>
        <taxon>Arthropoda</taxon>
        <taxon>Hexapoda</taxon>
        <taxon>Insecta</taxon>
        <taxon>Pterygota</taxon>
        <taxon>Neoptera</taxon>
        <taxon>Endopterygota</taxon>
        <taxon>Coleoptera</taxon>
        <taxon>Polyphaga</taxon>
        <taxon>Cucujiformia</taxon>
        <taxon>Chrysomeloidea</taxon>
        <taxon>Cerambycidae</taxon>
        <taxon>Lamiinae</taxon>
        <taxon>Acanthocinini</taxon>
        <taxon>Exocentrus</taxon>
    </lineage>
</organism>
<keyword evidence="1" id="KW-0863">Zinc-finger</keyword>